<dbReference type="PROSITE" id="PS50893">
    <property type="entry name" value="ABC_TRANSPORTER_2"/>
    <property type="match status" value="1"/>
</dbReference>
<sequence>MEGRAVSGGSEEPNPLFGGAPHGGSELRIRSVGGMSNVLELERVSRSYGRGGRAVHALCEVDVQVPERSLTAVMGPSGSGKSTFLQCAAGLDRPTSGVVRLGGRVISGMRERSLSRMRRTRIGFVFQSFNLLPALTVQQNVLLPLRLDGRRRDPAGAWELLARVGLDGREDARPGQLSGGQQQRVAIARALITEPEVIFADEPTGALDQETGAEILSLLREAVDQQGATVVLVTHDPAVTARADRVLRLAHGRLVHDSGAGDVAVSSVADAAAAARGQVR</sequence>
<comment type="caution">
    <text evidence="6">The sequence shown here is derived from an EMBL/GenBank/DDBJ whole genome shotgun (WGS) entry which is preliminary data.</text>
</comment>
<evidence type="ECO:0000256" key="4">
    <source>
        <dbReference type="SAM" id="MobiDB-lite"/>
    </source>
</evidence>
<feature type="domain" description="ABC transporter" evidence="5">
    <location>
        <begin position="39"/>
        <end position="276"/>
    </location>
</feature>
<dbReference type="GO" id="GO:0005524">
    <property type="term" value="F:ATP binding"/>
    <property type="evidence" value="ECO:0007669"/>
    <property type="project" value="UniProtKB-KW"/>
</dbReference>
<dbReference type="SUPFAM" id="SSF52540">
    <property type="entry name" value="P-loop containing nucleoside triphosphate hydrolases"/>
    <property type="match status" value="1"/>
</dbReference>
<dbReference type="Pfam" id="PF00005">
    <property type="entry name" value="ABC_tran"/>
    <property type="match status" value="1"/>
</dbReference>
<reference evidence="6 7" key="1">
    <citation type="journal article" date="2019" name="Int. J. Syst. Evol. Microbiol.">
        <title>The Global Catalogue of Microorganisms (GCM) 10K type strain sequencing project: providing services to taxonomists for standard genome sequencing and annotation.</title>
        <authorList>
            <consortium name="The Broad Institute Genomics Platform"/>
            <consortium name="The Broad Institute Genome Sequencing Center for Infectious Disease"/>
            <person name="Wu L."/>
            <person name="Ma J."/>
        </authorList>
    </citation>
    <scope>NUCLEOTIDE SEQUENCE [LARGE SCALE GENOMIC DNA]</scope>
    <source>
        <strain evidence="6 7">JCM 3146</strain>
    </source>
</reference>
<dbReference type="PROSITE" id="PS00211">
    <property type="entry name" value="ABC_TRANSPORTER_1"/>
    <property type="match status" value="1"/>
</dbReference>
<keyword evidence="7" id="KW-1185">Reference proteome</keyword>
<protein>
    <submittedName>
        <fullName evidence="6">ABC transporter ATP-binding protein</fullName>
    </submittedName>
</protein>
<proteinExistence type="predicted"/>
<dbReference type="Gene3D" id="3.40.50.300">
    <property type="entry name" value="P-loop containing nucleotide triphosphate hydrolases"/>
    <property type="match status" value="1"/>
</dbReference>
<evidence type="ECO:0000259" key="5">
    <source>
        <dbReference type="PROSITE" id="PS50893"/>
    </source>
</evidence>
<dbReference type="InterPro" id="IPR017871">
    <property type="entry name" value="ABC_transporter-like_CS"/>
</dbReference>
<dbReference type="CDD" id="cd03255">
    <property type="entry name" value="ABC_MJ0796_LolCDE_FtsE"/>
    <property type="match status" value="1"/>
</dbReference>
<accession>A0ABN0XU74</accession>
<dbReference type="InterPro" id="IPR017911">
    <property type="entry name" value="MacB-like_ATP-bd"/>
</dbReference>
<dbReference type="InterPro" id="IPR003439">
    <property type="entry name" value="ABC_transporter-like_ATP-bd"/>
</dbReference>
<dbReference type="EMBL" id="BAAABM010000073">
    <property type="protein sequence ID" value="GAA0373063.1"/>
    <property type="molecule type" value="Genomic_DNA"/>
</dbReference>
<name>A0ABN0XU74_9ACTN</name>
<evidence type="ECO:0000256" key="1">
    <source>
        <dbReference type="ARBA" id="ARBA00022448"/>
    </source>
</evidence>
<dbReference type="Proteomes" id="UP001501822">
    <property type="component" value="Unassembled WGS sequence"/>
</dbReference>
<evidence type="ECO:0000256" key="2">
    <source>
        <dbReference type="ARBA" id="ARBA00022741"/>
    </source>
</evidence>
<dbReference type="PANTHER" id="PTHR24220:SF685">
    <property type="entry name" value="ABC TRANSPORTER RELATED"/>
    <property type="match status" value="1"/>
</dbReference>
<organism evidence="6 7">
    <name type="scientific">Actinoallomurus spadix</name>
    <dbReference type="NCBI Taxonomy" id="79912"/>
    <lineage>
        <taxon>Bacteria</taxon>
        <taxon>Bacillati</taxon>
        <taxon>Actinomycetota</taxon>
        <taxon>Actinomycetes</taxon>
        <taxon>Streptosporangiales</taxon>
        <taxon>Thermomonosporaceae</taxon>
        <taxon>Actinoallomurus</taxon>
    </lineage>
</organism>
<keyword evidence="3 6" id="KW-0067">ATP-binding</keyword>
<keyword evidence="1" id="KW-0813">Transport</keyword>
<dbReference type="SMART" id="SM00382">
    <property type="entry name" value="AAA"/>
    <property type="match status" value="1"/>
</dbReference>
<evidence type="ECO:0000256" key="3">
    <source>
        <dbReference type="ARBA" id="ARBA00022840"/>
    </source>
</evidence>
<dbReference type="InterPro" id="IPR027417">
    <property type="entry name" value="P-loop_NTPase"/>
</dbReference>
<evidence type="ECO:0000313" key="7">
    <source>
        <dbReference type="Proteomes" id="UP001501822"/>
    </source>
</evidence>
<evidence type="ECO:0000313" key="6">
    <source>
        <dbReference type="EMBL" id="GAA0373063.1"/>
    </source>
</evidence>
<gene>
    <name evidence="6" type="ORF">GCM10010151_73940</name>
</gene>
<dbReference type="PANTHER" id="PTHR24220">
    <property type="entry name" value="IMPORT ATP-BINDING PROTEIN"/>
    <property type="match status" value="1"/>
</dbReference>
<feature type="region of interest" description="Disordered" evidence="4">
    <location>
        <begin position="1"/>
        <end position="23"/>
    </location>
</feature>
<dbReference type="InterPro" id="IPR015854">
    <property type="entry name" value="ABC_transpr_LolD-like"/>
</dbReference>
<dbReference type="InterPro" id="IPR003593">
    <property type="entry name" value="AAA+_ATPase"/>
</dbReference>
<keyword evidence="2" id="KW-0547">Nucleotide-binding</keyword>